<name>A0A160V7I3_9ZZZZ</name>
<protein>
    <submittedName>
        <fullName evidence="1">Transamidase GatB domain protein</fullName>
    </submittedName>
</protein>
<dbReference type="AlphaFoldDB" id="A0A160V7I3"/>
<dbReference type="GO" id="GO:0016884">
    <property type="term" value="F:carbon-nitrogen ligase activity, with glutamine as amido-N-donor"/>
    <property type="evidence" value="ECO:0007669"/>
    <property type="project" value="InterPro"/>
</dbReference>
<organism evidence="1">
    <name type="scientific">hydrothermal vent metagenome</name>
    <dbReference type="NCBI Taxonomy" id="652676"/>
    <lineage>
        <taxon>unclassified sequences</taxon>
        <taxon>metagenomes</taxon>
        <taxon>ecological metagenomes</taxon>
    </lineage>
</organism>
<dbReference type="Gene3D" id="1.10.10.410">
    <property type="match status" value="1"/>
</dbReference>
<dbReference type="InterPro" id="IPR019004">
    <property type="entry name" value="YqeY/Aim41"/>
</dbReference>
<reference evidence="1" key="1">
    <citation type="submission" date="2015-10" db="EMBL/GenBank/DDBJ databases">
        <authorList>
            <person name="Gilbert D.G."/>
        </authorList>
    </citation>
    <scope>NUCLEOTIDE SEQUENCE</scope>
</reference>
<dbReference type="EMBL" id="FAXA01000145">
    <property type="protein sequence ID" value="CUV01836.1"/>
    <property type="molecule type" value="Genomic_DNA"/>
</dbReference>
<dbReference type="InterPro" id="IPR042184">
    <property type="entry name" value="YqeY/Aim41_N"/>
</dbReference>
<dbReference type="Gene3D" id="1.10.1510.10">
    <property type="entry name" value="Uncharacterised protein YqeY/AIM41 PF09424, N-terminal domain"/>
    <property type="match status" value="1"/>
</dbReference>
<evidence type="ECO:0000313" key="1">
    <source>
        <dbReference type="EMBL" id="CUV01836.1"/>
    </source>
</evidence>
<proteinExistence type="predicted"/>
<gene>
    <name evidence="1" type="ORF">MGWOODY_Clf1559</name>
</gene>
<dbReference type="InterPro" id="IPR003789">
    <property type="entry name" value="Asn/Gln_tRNA_amidoTrase-B-like"/>
</dbReference>
<sequence>MALREKLEEDIKTSMRSHDQARLDALRFFKNAVLAVEKEQKKELDDAGVIEVATKQASDRRDSIKAFEEGGREAAAAKEAAELVVLEEFLPPQMSAEGLMELIKATVSEVGAASIQDKGKLMGKLMPQVRGKADGTVVNQMATEYLESLS</sequence>
<dbReference type="SUPFAM" id="SSF89095">
    <property type="entry name" value="GatB/YqeY motif"/>
    <property type="match status" value="1"/>
</dbReference>
<dbReference type="Pfam" id="PF09424">
    <property type="entry name" value="YqeY"/>
    <property type="match status" value="1"/>
</dbReference>
<dbReference type="PANTHER" id="PTHR28055">
    <property type="entry name" value="ALTERED INHERITANCE OF MITOCHONDRIA PROTEIN 41, MITOCHONDRIAL"/>
    <property type="match status" value="1"/>
</dbReference>
<accession>A0A160V7I3</accession>
<dbReference type="InterPro" id="IPR023168">
    <property type="entry name" value="GatB_Yqey_C_2"/>
</dbReference>
<dbReference type="PANTHER" id="PTHR28055:SF1">
    <property type="entry name" value="ALTERED INHERITANCE OF MITOCHONDRIA PROTEIN 41, MITOCHONDRIAL"/>
    <property type="match status" value="1"/>
</dbReference>